<dbReference type="Pfam" id="PF00440">
    <property type="entry name" value="TetR_N"/>
    <property type="match status" value="1"/>
</dbReference>
<dbReference type="InterPro" id="IPR050109">
    <property type="entry name" value="HTH-type_TetR-like_transc_reg"/>
</dbReference>
<name>W7ILL0_9PSEU</name>
<keyword evidence="8" id="KW-1185">Reference proteome</keyword>
<accession>W7ILL0</accession>
<keyword evidence="1" id="KW-0805">Transcription regulation</keyword>
<dbReference type="STRING" id="909613.UO65_2844"/>
<protein>
    <submittedName>
        <fullName evidence="7">Transcriptional regulator, TetR family</fullName>
    </submittedName>
</protein>
<evidence type="ECO:0000313" key="8">
    <source>
        <dbReference type="Proteomes" id="UP000019277"/>
    </source>
</evidence>
<keyword evidence="3" id="KW-0804">Transcription</keyword>
<feature type="domain" description="HTH tetR-type" evidence="6">
    <location>
        <begin position="28"/>
        <end position="88"/>
    </location>
</feature>
<dbReference type="AlphaFoldDB" id="W7ILL0"/>
<dbReference type="SUPFAM" id="SSF46689">
    <property type="entry name" value="Homeodomain-like"/>
    <property type="match status" value="1"/>
</dbReference>
<keyword evidence="2 4" id="KW-0238">DNA-binding</keyword>
<evidence type="ECO:0000256" key="4">
    <source>
        <dbReference type="PROSITE-ProRule" id="PRU00335"/>
    </source>
</evidence>
<dbReference type="PROSITE" id="PS50977">
    <property type="entry name" value="HTH_TETR_2"/>
    <property type="match status" value="1"/>
</dbReference>
<evidence type="ECO:0000256" key="2">
    <source>
        <dbReference type="ARBA" id="ARBA00023125"/>
    </source>
</evidence>
<dbReference type="eggNOG" id="COG1309">
    <property type="taxonomic scope" value="Bacteria"/>
</dbReference>
<evidence type="ECO:0000256" key="1">
    <source>
        <dbReference type="ARBA" id="ARBA00023015"/>
    </source>
</evidence>
<dbReference type="Gene3D" id="1.10.357.10">
    <property type="entry name" value="Tetracycline Repressor, domain 2"/>
    <property type="match status" value="1"/>
</dbReference>
<dbReference type="InterPro" id="IPR009057">
    <property type="entry name" value="Homeodomain-like_sf"/>
</dbReference>
<dbReference type="SUPFAM" id="SSF48498">
    <property type="entry name" value="Tetracyclin repressor-like, C-terminal domain"/>
    <property type="match status" value="1"/>
</dbReference>
<evidence type="ECO:0000256" key="3">
    <source>
        <dbReference type="ARBA" id="ARBA00023163"/>
    </source>
</evidence>
<comment type="caution">
    <text evidence="7">The sequence shown here is derived from an EMBL/GenBank/DDBJ whole genome shotgun (WGS) entry which is preliminary data.</text>
</comment>
<proteinExistence type="predicted"/>
<feature type="region of interest" description="Disordered" evidence="5">
    <location>
        <begin position="1"/>
        <end position="27"/>
    </location>
</feature>
<dbReference type="Proteomes" id="UP000019277">
    <property type="component" value="Unassembled WGS sequence"/>
</dbReference>
<dbReference type="InterPro" id="IPR001647">
    <property type="entry name" value="HTH_TetR"/>
</dbReference>
<evidence type="ECO:0000256" key="5">
    <source>
        <dbReference type="SAM" id="MobiDB-lite"/>
    </source>
</evidence>
<organism evidence="7 8">
    <name type="scientific">Actinokineospora spheciospongiae</name>
    <dbReference type="NCBI Taxonomy" id="909613"/>
    <lineage>
        <taxon>Bacteria</taxon>
        <taxon>Bacillati</taxon>
        <taxon>Actinomycetota</taxon>
        <taxon>Actinomycetes</taxon>
        <taxon>Pseudonocardiales</taxon>
        <taxon>Pseudonocardiaceae</taxon>
        <taxon>Actinokineospora</taxon>
    </lineage>
</organism>
<dbReference type="PANTHER" id="PTHR30055">
    <property type="entry name" value="HTH-TYPE TRANSCRIPTIONAL REGULATOR RUTR"/>
    <property type="match status" value="1"/>
</dbReference>
<sequence length="214" mass="22238">MDSMSSHGGPGEPVRTTRGGRTQAERRAETRRGLVAAAIALWAEHPVADVSLDRLAAAAGCTRGAFHGNFADRAEFVDTVLAAIVAEAGRRLAAAVAAAPDPFAGLTAYIAESVRFIADEPAKACALAAIVRHREAAGGVEYADLARDGSVELVALLRDGQRAGLVRDLDVGLAAEVIRVALDTQIRSGRVTDAAAAERIGAELGAFFEAAVRR</sequence>
<reference evidence="7 8" key="1">
    <citation type="journal article" date="2014" name="Genome Announc.">
        <title>Draft Genome Sequence of the Antitrypanosomally Active Sponge-Associated Bacterium Actinokineospora sp. Strain EG49.</title>
        <authorList>
            <person name="Harjes J."/>
            <person name="Ryu T."/>
            <person name="Abdelmohsen U.R."/>
            <person name="Moitinho-Silva L."/>
            <person name="Horn H."/>
            <person name="Ravasi T."/>
            <person name="Hentschel U."/>
        </authorList>
    </citation>
    <scope>NUCLEOTIDE SEQUENCE [LARGE SCALE GENOMIC DNA]</scope>
    <source>
        <strain evidence="7 8">EG49</strain>
    </source>
</reference>
<dbReference type="PANTHER" id="PTHR30055:SF234">
    <property type="entry name" value="HTH-TYPE TRANSCRIPTIONAL REGULATOR BETI"/>
    <property type="match status" value="1"/>
</dbReference>
<dbReference type="InterPro" id="IPR036271">
    <property type="entry name" value="Tet_transcr_reg_TetR-rel_C_sf"/>
</dbReference>
<evidence type="ECO:0000313" key="7">
    <source>
        <dbReference type="EMBL" id="EWC61785.1"/>
    </source>
</evidence>
<dbReference type="EMBL" id="AYXG01000101">
    <property type="protein sequence ID" value="EWC61785.1"/>
    <property type="molecule type" value="Genomic_DNA"/>
</dbReference>
<gene>
    <name evidence="7" type="ORF">UO65_2844</name>
</gene>
<feature type="DNA-binding region" description="H-T-H motif" evidence="4">
    <location>
        <begin position="51"/>
        <end position="70"/>
    </location>
</feature>
<dbReference type="GO" id="GO:0000976">
    <property type="term" value="F:transcription cis-regulatory region binding"/>
    <property type="evidence" value="ECO:0007669"/>
    <property type="project" value="TreeGrafter"/>
</dbReference>
<evidence type="ECO:0000259" key="6">
    <source>
        <dbReference type="PROSITE" id="PS50977"/>
    </source>
</evidence>
<dbReference type="GO" id="GO:0003700">
    <property type="term" value="F:DNA-binding transcription factor activity"/>
    <property type="evidence" value="ECO:0007669"/>
    <property type="project" value="TreeGrafter"/>
</dbReference>